<protein>
    <submittedName>
        <fullName evidence="2">Uncharacterized protein</fullName>
    </submittedName>
</protein>
<dbReference type="KEGG" id="lamb:KBB96_07485"/>
<dbReference type="Proteomes" id="UP000676169">
    <property type="component" value="Chromosome"/>
</dbReference>
<evidence type="ECO:0000313" key="2">
    <source>
        <dbReference type="EMBL" id="QUE52725.1"/>
    </source>
</evidence>
<accession>A0A975J299</accession>
<evidence type="ECO:0000256" key="1">
    <source>
        <dbReference type="SAM" id="Phobius"/>
    </source>
</evidence>
<dbReference type="EMBL" id="CP073100">
    <property type="protein sequence ID" value="QUE52725.1"/>
    <property type="molecule type" value="Genomic_DNA"/>
</dbReference>
<keyword evidence="1" id="KW-1133">Transmembrane helix</keyword>
<feature type="transmembrane region" description="Helical" evidence="1">
    <location>
        <begin position="48"/>
        <end position="68"/>
    </location>
</feature>
<dbReference type="RefSeq" id="WP_211633996.1">
    <property type="nucleotide sequence ID" value="NZ_CP073100.1"/>
</dbReference>
<sequence length="137" mass="15378">MNPTVTTYATYLILALPLTIWVARTLFKNGRVFLVECFHGNENLADSVNRLLVVGFYLINLGFVSLYLRITGDVNDTRGIFETVSSKIGIVMLALGGMHFFNLLVFTRMRRRAAWDQAPPPVPPVGMIPQPPVMPQR</sequence>
<keyword evidence="3" id="KW-1185">Reference proteome</keyword>
<keyword evidence="1" id="KW-0472">Membrane</keyword>
<dbReference type="AlphaFoldDB" id="A0A975J299"/>
<evidence type="ECO:0000313" key="3">
    <source>
        <dbReference type="Proteomes" id="UP000676169"/>
    </source>
</evidence>
<organism evidence="2 3">
    <name type="scientific">Luteolibacter ambystomatis</name>
    <dbReference type="NCBI Taxonomy" id="2824561"/>
    <lineage>
        <taxon>Bacteria</taxon>
        <taxon>Pseudomonadati</taxon>
        <taxon>Verrucomicrobiota</taxon>
        <taxon>Verrucomicrobiia</taxon>
        <taxon>Verrucomicrobiales</taxon>
        <taxon>Verrucomicrobiaceae</taxon>
        <taxon>Luteolibacter</taxon>
    </lineage>
</organism>
<gene>
    <name evidence="2" type="ORF">KBB96_07485</name>
</gene>
<proteinExistence type="predicted"/>
<name>A0A975J299_9BACT</name>
<feature type="transmembrane region" description="Helical" evidence="1">
    <location>
        <begin position="88"/>
        <end position="106"/>
    </location>
</feature>
<reference evidence="2" key="1">
    <citation type="submission" date="2021-04" db="EMBL/GenBank/DDBJ databases">
        <title>Luteolibacter sp. 32A isolated from the skin of an Anderson's salamander (Ambystoma andersonii).</title>
        <authorList>
            <person name="Spergser J."/>
            <person name="Busse H.-J."/>
        </authorList>
    </citation>
    <scope>NUCLEOTIDE SEQUENCE</scope>
    <source>
        <strain evidence="2">32A</strain>
    </source>
</reference>
<feature type="transmembrane region" description="Helical" evidence="1">
    <location>
        <begin position="6"/>
        <end position="27"/>
    </location>
</feature>
<keyword evidence="1" id="KW-0812">Transmembrane</keyword>